<dbReference type="AlphaFoldDB" id="A0ABD1EV66"/>
<evidence type="ECO:0000256" key="2">
    <source>
        <dbReference type="ARBA" id="ARBA00012176"/>
    </source>
</evidence>
<dbReference type="InterPro" id="IPR024078">
    <property type="entry name" value="LmbE-like_dom_sf"/>
</dbReference>
<keyword evidence="3" id="KW-0472">Membrane</keyword>
<keyword evidence="3" id="KW-0812">Transmembrane</keyword>
<dbReference type="SUPFAM" id="SSF102588">
    <property type="entry name" value="LmbE-like"/>
    <property type="match status" value="1"/>
</dbReference>
<accession>A0ABD1EV66</accession>
<dbReference type="Proteomes" id="UP001566132">
    <property type="component" value="Unassembled WGS sequence"/>
</dbReference>
<evidence type="ECO:0000313" key="4">
    <source>
        <dbReference type="EMBL" id="KAL1502689.1"/>
    </source>
</evidence>
<comment type="caution">
    <text evidence="4">The sequence shown here is derived from an EMBL/GenBank/DDBJ whole genome shotgun (WGS) entry which is preliminary data.</text>
</comment>
<evidence type="ECO:0000256" key="1">
    <source>
        <dbReference type="ARBA" id="ARBA00006066"/>
    </source>
</evidence>
<gene>
    <name evidence="4" type="ORF">ABEB36_007798</name>
</gene>
<dbReference type="GO" id="GO:0000225">
    <property type="term" value="F:N-acetylglucosaminylphosphatidylinositol deacetylase activity"/>
    <property type="evidence" value="ECO:0007669"/>
    <property type="project" value="UniProtKB-EC"/>
</dbReference>
<proteinExistence type="inferred from homology"/>
<feature type="transmembrane region" description="Helical" evidence="3">
    <location>
        <begin position="52"/>
        <end position="78"/>
    </location>
</feature>
<keyword evidence="5" id="KW-1185">Reference proteome</keyword>
<evidence type="ECO:0000313" key="5">
    <source>
        <dbReference type="Proteomes" id="UP001566132"/>
    </source>
</evidence>
<comment type="similarity">
    <text evidence="1">Belongs to the PIGL family.</text>
</comment>
<evidence type="ECO:0000256" key="3">
    <source>
        <dbReference type="SAM" id="Phobius"/>
    </source>
</evidence>
<dbReference type="Pfam" id="PF02585">
    <property type="entry name" value="PIG-L"/>
    <property type="match status" value="1"/>
</dbReference>
<dbReference type="EMBL" id="JBDJPC010000005">
    <property type="protein sequence ID" value="KAL1502689.1"/>
    <property type="molecule type" value="Genomic_DNA"/>
</dbReference>
<dbReference type="InterPro" id="IPR003737">
    <property type="entry name" value="GlcNAc_PI_deacetylase-related"/>
</dbReference>
<dbReference type="EC" id="3.5.1.89" evidence="2"/>
<dbReference type="PANTHER" id="PTHR12993">
    <property type="entry name" value="N-ACETYLGLUCOSAMINYL-PHOSPHATIDYLINOSITOL DE-N-ACETYLASE-RELATED"/>
    <property type="match status" value="1"/>
</dbReference>
<name>A0ABD1EV66_HYPHA</name>
<sequence length="311" mass="36517">MTDGLSSSYSNTSYDLISLSPQIGNFFQYYCSYLDFCLTLFRQYLIDTVEHLILAIICYVVLCVLLYVCIAQFGLFGFTRDMRNAKRVLFITAHPDDEVMFFGPTIYHYTHKPNCIVYLMCLSTGKNYGMDKTRTNELYESCKILGIKEENIFVYNNSALPDAMDVRWPLEVIAKHVIYIVEAFNITNIVTFDRYGVSGHQNHSCIYYSVANLILDDELPKTCGVFVLESVSLLRKYWLFLDIPISFIMSRFRYMEGFLQRREIHKAMCQHKSQLVWFRKLYMVFSRYMLINTLQQMNLVDIELDLLELEN</sequence>
<keyword evidence="3" id="KW-1133">Transmembrane helix</keyword>
<organism evidence="4 5">
    <name type="scientific">Hypothenemus hampei</name>
    <name type="common">Coffee berry borer</name>
    <dbReference type="NCBI Taxonomy" id="57062"/>
    <lineage>
        <taxon>Eukaryota</taxon>
        <taxon>Metazoa</taxon>
        <taxon>Ecdysozoa</taxon>
        <taxon>Arthropoda</taxon>
        <taxon>Hexapoda</taxon>
        <taxon>Insecta</taxon>
        <taxon>Pterygota</taxon>
        <taxon>Neoptera</taxon>
        <taxon>Endopterygota</taxon>
        <taxon>Coleoptera</taxon>
        <taxon>Polyphaga</taxon>
        <taxon>Cucujiformia</taxon>
        <taxon>Curculionidae</taxon>
        <taxon>Scolytinae</taxon>
        <taxon>Hypothenemus</taxon>
    </lineage>
</organism>
<reference evidence="4 5" key="1">
    <citation type="submission" date="2024-05" db="EMBL/GenBank/DDBJ databases">
        <title>Genetic variation in Jamaican populations of the coffee berry borer (Hypothenemus hampei).</title>
        <authorList>
            <person name="Errbii M."/>
            <person name="Myrie A."/>
        </authorList>
    </citation>
    <scope>NUCLEOTIDE SEQUENCE [LARGE SCALE GENOMIC DNA]</scope>
    <source>
        <strain evidence="4">JA-Hopewell-2020-01-JO</strain>
        <tissue evidence="4">Whole body</tissue>
    </source>
</reference>
<protein>
    <recommendedName>
        <fullName evidence="2">N-acetylglucosaminylphosphatidylinositol deacetylase</fullName>
        <ecNumber evidence="2">3.5.1.89</ecNumber>
    </recommendedName>
</protein>
<dbReference type="PANTHER" id="PTHR12993:SF11">
    <property type="entry name" value="N-ACETYLGLUCOSAMINYL-PHOSPHATIDYLINOSITOL DE-N-ACETYLASE"/>
    <property type="match status" value="1"/>
</dbReference>
<dbReference type="Gene3D" id="3.40.50.10320">
    <property type="entry name" value="LmbE-like"/>
    <property type="match status" value="1"/>
</dbReference>